<comment type="similarity">
    <text evidence="1">Belongs to the ABC transporter superfamily.</text>
</comment>
<dbReference type="EMBL" id="AP025730">
    <property type="protein sequence ID" value="BDI03287.1"/>
    <property type="molecule type" value="Genomic_DNA"/>
</dbReference>
<keyword evidence="3" id="KW-1003">Cell membrane</keyword>
<dbReference type="Gene3D" id="3.40.50.300">
    <property type="entry name" value="P-loop containing nucleotide triphosphate hydrolases"/>
    <property type="match status" value="1"/>
</dbReference>
<dbReference type="InterPro" id="IPR052156">
    <property type="entry name" value="BCAA_Transport_ATP-bd_LivF"/>
</dbReference>
<dbReference type="InterPro" id="IPR003439">
    <property type="entry name" value="ABC_transporter-like_ATP-bd"/>
</dbReference>
<evidence type="ECO:0000256" key="2">
    <source>
        <dbReference type="ARBA" id="ARBA00022448"/>
    </source>
</evidence>
<evidence type="ECO:0000256" key="4">
    <source>
        <dbReference type="ARBA" id="ARBA00022741"/>
    </source>
</evidence>
<organism evidence="8 9">
    <name type="scientific">Sphaerotilus microaerophilus</name>
    <dbReference type="NCBI Taxonomy" id="2914710"/>
    <lineage>
        <taxon>Bacteria</taxon>
        <taxon>Pseudomonadati</taxon>
        <taxon>Pseudomonadota</taxon>
        <taxon>Betaproteobacteria</taxon>
        <taxon>Burkholderiales</taxon>
        <taxon>Sphaerotilaceae</taxon>
        <taxon>Sphaerotilus</taxon>
    </lineage>
</organism>
<evidence type="ECO:0000259" key="7">
    <source>
        <dbReference type="PROSITE" id="PS50893"/>
    </source>
</evidence>
<feature type="domain" description="ABC transporter" evidence="7">
    <location>
        <begin position="6"/>
        <end position="239"/>
    </location>
</feature>
<dbReference type="PANTHER" id="PTHR43820:SF2">
    <property type="entry name" value="ABC TRANSPORTER ATP-BINDING PROTEIN"/>
    <property type="match status" value="1"/>
</dbReference>
<dbReference type="SMART" id="SM00382">
    <property type="entry name" value="AAA"/>
    <property type="match status" value="1"/>
</dbReference>
<dbReference type="Pfam" id="PF00005">
    <property type="entry name" value="ABC_tran"/>
    <property type="match status" value="1"/>
</dbReference>
<keyword evidence="4" id="KW-0547">Nucleotide-binding</keyword>
<keyword evidence="5 8" id="KW-0067">ATP-binding</keyword>
<reference evidence="8" key="1">
    <citation type="submission" date="2022-04" db="EMBL/GenBank/DDBJ databases">
        <title>Whole genome sequence of Sphaerotilus sp. FB-5.</title>
        <authorList>
            <person name="Takeda M."/>
            <person name="Narihara S."/>
            <person name="Akimoto M."/>
            <person name="Akimoto R."/>
            <person name="Nishiyashiki S."/>
            <person name="Murakami T."/>
        </authorList>
    </citation>
    <scope>NUCLEOTIDE SEQUENCE</scope>
    <source>
        <strain evidence="8">FB-5</strain>
    </source>
</reference>
<evidence type="ECO:0000313" key="9">
    <source>
        <dbReference type="Proteomes" id="UP001057498"/>
    </source>
</evidence>
<gene>
    <name evidence="8" type="ORF">CATMQ487_02570</name>
</gene>
<keyword evidence="6" id="KW-0029">Amino-acid transport</keyword>
<evidence type="ECO:0000256" key="1">
    <source>
        <dbReference type="ARBA" id="ARBA00005417"/>
    </source>
</evidence>
<keyword evidence="9" id="KW-1185">Reference proteome</keyword>
<dbReference type="InterPro" id="IPR017871">
    <property type="entry name" value="ABC_transporter-like_CS"/>
</dbReference>
<accession>A0ABM7YG99</accession>
<sequence>MSNPILELSGVHTHIGAYHILHGVDFAVPAGEVTMLLGRNGAGKTTTLRTIMGLWRVSQGDVRFQGRSLKALATPEIAHQGIAYVPENMGIFTDLTVKENMLLAARSARNASELDTQRLEWIFGFFPALRKFWLYPAGKLSGGQKQMLAVARAICEPRALILIDEPSKGLAPSIIQNLVTAFNELKRQKTTILLVEQNFMMAKALGDSVAVMDNGRVVHTGAMRELAEDDMLQQRLLGLSLGAHQ</sequence>
<evidence type="ECO:0000313" key="8">
    <source>
        <dbReference type="EMBL" id="BDI03287.1"/>
    </source>
</evidence>
<evidence type="ECO:0000256" key="3">
    <source>
        <dbReference type="ARBA" id="ARBA00022475"/>
    </source>
</evidence>
<evidence type="ECO:0000256" key="5">
    <source>
        <dbReference type="ARBA" id="ARBA00022840"/>
    </source>
</evidence>
<proteinExistence type="inferred from homology"/>
<keyword evidence="3" id="KW-0472">Membrane</keyword>
<dbReference type="InterPro" id="IPR027417">
    <property type="entry name" value="P-loop_NTPase"/>
</dbReference>
<dbReference type="SUPFAM" id="SSF52540">
    <property type="entry name" value="P-loop containing nucleoside triphosphate hydrolases"/>
    <property type="match status" value="1"/>
</dbReference>
<dbReference type="PANTHER" id="PTHR43820">
    <property type="entry name" value="HIGH-AFFINITY BRANCHED-CHAIN AMINO ACID TRANSPORT ATP-BINDING PROTEIN LIVF"/>
    <property type="match status" value="1"/>
</dbReference>
<dbReference type="RefSeq" id="WP_251971583.1">
    <property type="nucleotide sequence ID" value="NZ_AP025730.1"/>
</dbReference>
<dbReference type="InterPro" id="IPR003593">
    <property type="entry name" value="AAA+_ATPase"/>
</dbReference>
<dbReference type="PROSITE" id="PS00211">
    <property type="entry name" value="ABC_TRANSPORTER_1"/>
    <property type="match status" value="1"/>
</dbReference>
<name>A0ABM7YG99_9BURK</name>
<dbReference type="Proteomes" id="UP001057498">
    <property type="component" value="Chromosome"/>
</dbReference>
<dbReference type="PROSITE" id="PS50893">
    <property type="entry name" value="ABC_TRANSPORTER_2"/>
    <property type="match status" value="1"/>
</dbReference>
<evidence type="ECO:0000256" key="6">
    <source>
        <dbReference type="ARBA" id="ARBA00022970"/>
    </source>
</evidence>
<protein>
    <submittedName>
        <fullName evidence="8">ABC transporter ATP-binding protein</fullName>
    </submittedName>
</protein>
<dbReference type="GO" id="GO:0005524">
    <property type="term" value="F:ATP binding"/>
    <property type="evidence" value="ECO:0007669"/>
    <property type="project" value="UniProtKB-KW"/>
</dbReference>
<dbReference type="CDD" id="cd03224">
    <property type="entry name" value="ABC_TM1139_LivF_branched"/>
    <property type="match status" value="1"/>
</dbReference>
<keyword evidence="2" id="KW-0813">Transport</keyword>